<organism evidence="3 4">
    <name type="scientific">Enterococcus avium</name>
    <name type="common">Streptococcus avium</name>
    <dbReference type="NCBI Taxonomy" id="33945"/>
    <lineage>
        <taxon>Bacteria</taxon>
        <taxon>Bacillati</taxon>
        <taxon>Bacillota</taxon>
        <taxon>Bacilli</taxon>
        <taxon>Lactobacillales</taxon>
        <taxon>Enterococcaceae</taxon>
        <taxon>Enterococcus</taxon>
    </lineage>
</organism>
<feature type="transmembrane region" description="Helical" evidence="2">
    <location>
        <begin position="72"/>
        <end position="93"/>
    </location>
</feature>
<keyword evidence="2" id="KW-0812">Transmembrane</keyword>
<proteinExistence type="predicted"/>
<feature type="region of interest" description="Disordered" evidence="1">
    <location>
        <begin position="1"/>
        <end position="24"/>
    </location>
</feature>
<reference evidence="3 4" key="1">
    <citation type="submission" date="2017-10" db="EMBL/GenBank/DDBJ databases">
        <title>FDA dAtabase for Regulatory Grade micrObial Sequences (FDA-ARGOS): Supporting development and validation of Infectious Disease Dx tests.</title>
        <authorList>
            <person name="Campos J."/>
            <person name="Goldberg B."/>
            <person name="Tallon L.J."/>
            <person name="Sadzewicz L."/>
            <person name="Sengamalay N."/>
            <person name="Ott S."/>
            <person name="Godinez A."/>
            <person name="Nagaraj S."/>
            <person name="Vyas G."/>
            <person name="Aluvathingal J."/>
            <person name="Nadendla S."/>
            <person name="Geyer C."/>
            <person name="Nandy P."/>
            <person name="Hobson J."/>
            <person name="Sichtig H."/>
        </authorList>
    </citation>
    <scope>NUCLEOTIDE SEQUENCE [LARGE SCALE GENOMIC DNA]</scope>
    <source>
        <strain evidence="3 4">FDAARGOS_185</strain>
    </source>
</reference>
<evidence type="ECO:0000256" key="1">
    <source>
        <dbReference type="SAM" id="MobiDB-lite"/>
    </source>
</evidence>
<keyword evidence="2" id="KW-0472">Membrane</keyword>
<keyword evidence="2" id="KW-1133">Transmembrane helix</keyword>
<dbReference type="Proteomes" id="UP000316316">
    <property type="component" value="Unassembled WGS sequence"/>
</dbReference>
<dbReference type="Pfam" id="PF26336">
    <property type="entry name" value="MacP_activator"/>
    <property type="match status" value="1"/>
</dbReference>
<dbReference type="NCBIfam" id="NF038277">
    <property type="entry name" value="accessory_MacP"/>
    <property type="match status" value="1"/>
</dbReference>
<name>A0A553SD70_ENTAV</name>
<dbReference type="GeneID" id="69569943"/>
<dbReference type="InterPro" id="IPR047752">
    <property type="entry name" value="MacP"/>
</dbReference>
<dbReference type="RefSeq" id="WP_049220948.1">
    <property type="nucleotide sequence ID" value="NZ_CABGUH010000004.1"/>
</dbReference>
<dbReference type="EMBL" id="PDXQ01000001">
    <property type="protein sequence ID" value="TRZ34930.1"/>
    <property type="molecule type" value="Genomic_DNA"/>
</dbReference>
<comment type="caution">
    <text evidence="3">The sequence shown here is derived from an EMBL/GenBank/DDBJ whole genome shotgun (WGS) entry which is preliminary data.</text>
</comment>
<evidence type="ECO:0000256" key="2">
    <source>
        <dbReference type="SAM" id="Phobius"/>
    </source>
</evidence>
<evidence type="ECO:0000313" key="4">
    <source>
        <dbReference type="Proteomes" id="UP000316316"/>
    </source>
</evidence>
<evidence type="ECO:0000313" key="3">
    <source>
        <dbReference type="EMBL" id="TRZ34930.1"/>
    </source>
</evidence>
<accession>A0A553SD70</accession>
<feature type="compositionally biased region" description="Basic and acidic residues" evidence="1">
    <location>
        <begin position="10"/>
        <end position="24"/>
    </location>
</feature>
<gene>
    <name evidence="3" type="ORF">AUF17_12840</name>
</gene>
<dbReference type="AlphaFoldDB" id="A0A553SD70"/>
<sequence>MSQSPLVTRSEIRKRKEEQERLAEEQRRAAERAYEKREKEISNVYRKELKKNKPVTKSRSSERIKQKERSSFLNKAIIIVLLLLIIVMLLVFFV</sequence>
<protein>
    <submittedName>
        <fullName evidence="3">Uncharacterized protein</fullName>
    </submittedName>
</protein>